<dbReference type="AlphaFoldDB" id="A0AAU7EII8"/>
<keyword evidence="2" id="KW-1185">Reference proteome</keyword>
<evidence type="ECO:0000313" key="2">
    <source>
        <dbReference type="Proteomes" id="UP001224325"/>
    </source>
</evidence>
<dbReference type="KEGG" id="mlil:QLS71_003930"/>
<reference evidence="1" key="1">
    <citation type="submission" date="2024-04" db="EMBL/GenBank/DDBJ databases">
        <title>Mariniflexile litorale, isolated from the shallow sediments of the Sea of Japan.</title>
        <authorList>
            <person name="Romanenko L."/>
            <person name="Isaeva M."/>
        </authorList>
    </citation>
    <scope>NUCLEOTIDE SEQUENCE [LARGE SCALE GENOMIC DNA]</scope>
    <source>
        <strain evidence="1">KMM 9835</strain>
    </source>
</reference>
<proteinExistence type="predicted"/>
<dbReference type="PROSITE" id="PS51257">
    <property type="entry name" value="PROKAR_LIPOPROTEIN"/>
    <property type="match status" value="1"/>
</dbReference>
<gene>
    <name evidence="1" type="ORF">QLS71_003930</name>
</gene>
<protein>
    <recommendedName>
        <fullName evidence="3">DUF4142 domain-containing protein</fullName>
    </recommendedName>
</protein>
<dbReference type="RefSeq" id="WP_308990612.1">
    <property type="nucleotide sequence ID" value="NZ_CP155618.1"/>
</dbReference>
<name>A0AAU7EII8_9FLAO</name>
<organism evidence="1 2">
    <name type="scientific">Mariniflexile litorale</name>
    <dbReference type="NCBI Taxonomy" id="3045158"/>
    <lineage>
        <taxon>Bacteria</taxon>
        <taxon>Pseudomonadati</taxon>
        <taxon>Bacteroidota</taxon>
        <taxon>Flavobacteriia</taxon>
        <taxon>Flavobacteriales</taxon>
        <taxon>Flavobacteriaceae</taxon>
        <taxon>Mariniflexile</taxon>
    </lineage>
</organism>
<evidence type="ECO:0000313" key="1">
    <source>
        <dbReference type="EMBL" id="XBL15170.1"/>
    </source>
</evidence>
<dbReference type="EMBL" id="CP155618">
    <property type="protein sequence ID" value="XBL15170.1"/>
    <property type="molecule type" value="Genomic_DNA"/>
</dbReference>
<sequence>MIINKNIKKFKALSLVITICVSIISCDNENYLYNNDLYNNNAVNENEAINERVQTNIEEAKILSDVSILNENIIVLSNSLLEKNSIYPLKNISHKLNKDHIQIRKNINDLAKKKLVLLPTTLDKNEINEISKIDEARFPKDYLDEVKKLLENEIEQTEYLSMITNDVDFKVLTIKILVKLNYNLIQIHKTLNQIINN</sequence>
<dbReference type="Proteomes" id="UP001224325">
    <property type="component" value="Chromosome"/>
</dbReference>
<evidence type="ECO:0008006" key="3">
    <source>
        <dbReference type="Google" id="ProtNLM"/>
    </source>
</evidence>
<accession>A0AAU7EII8</accession>